<accession>A0ABU7JXH4</accession>
<keyword evidence="5" id="KW-1185">Reference proteome</keyword>
<evidence type="ECO:0000259" key="3">
    <source>
        <dbReference type="Pfam" id="PF01478"/>
    </source>
</evidence>
<evidence type="ECO:0000256" key="1">
    <source>
        <dbReference type="ARBA" id="ARBA00005801"/>
    </source>
</evidence>
<dbReference type="Proteomes" id="UP001331936">
    <property type="component" value="Unassembled WGS sequence"/>
</dbReference>
<dbReference type="PANTHER" id="PTHR30487:SF0">
    <property type="entry name" value="PREPILIN LEADER PEPTIDASE_N-METHYLTRANSFERASE-RELATED"/>
    <property type="match status" value="1"/>
</dbReference>
<keyword evidence="4" id="KW-0378">Hydrolase</keyword>
<dbReference type="EC" id="3.4.23.43" evidence="4"/>
<dbReference type="EMBL" id="JAUZMZ010000177">
    <property type="protein sequence ID" value="MEE2034721.1"/>
    <property type="molecule type" value="Genomic_DNA"/>
</dbReference>
<feature type="transmembrane region" description="Helical" evidence="2">
    <location>
        <begin position="179"/>
        <end position="199"/>
    </location>
</feature>
<feature type="transmembrane region" description="Helical" evidence="2">
    <location>
        <begin position="53"/>
        <end position="74"/>
    </location>
</feature>
<name>A0ABU7JXH4_9NOCA</name>
<comment type="caution">
    <text evidence="4">The sequence shown here is derived from an EMBL/GenBank/DDBJ whole genome shotgun (WGS) entry which is preliminary data.</text>
</comment>
<organism evidence="4 5">
    <name type="scientific">Rhodococcus chondri</name>
    <dbReference type="NCBI Taxonomy" id="3065941"/>
    <lineage>
        <taxon>Bacteria</taxon>
        <taxon>Bacillati</taxon>
        <taxon>Actinomycetota</taxon>
        <taxon>Actinomycetes</taxon>
        <taxon>Mycobacteriales</taxon>
        <taxon>Nocardiaceae</taxon>
        <taxon>Rhodococcus</taxon>
    </lineage>
</organism>
<proteinExistence type="inferred from homology"/>
<dbReference type="Gene3D" id="1.20.120.1220">
    <property type="match status" value="1"/>
</dbReference>
<dbReference type="InterPro" id="IPR000045">
    <property type="entry name" value="Prepilin_IV_endopep_pep"/>
</dbReference>
<feature type="transmembrane region" description="Helical" evidence="2">
    <location>
        <begin position="80"/>
        <end position="96"/>
    </location>
</feature>
<evidence type="ECO:0000256" key="2">
    <source>
        <dbReference type="SAM" id="Phobius"/>
    </source>
</evidence>
<evidence type="ECO:0000313" key="5">
    <source>
        <dbReference type="Proteomes" id="UP001331936"/>
    </source>
</evidence>
<gene>
    <name evidence="4" type="ORF">Q8814_21850</name>
</gene>
<keyword evidence="2" id="KW-0472">Membrane</keyword>
<dbReference type="PANTHER" id="PTHR30487">
    <property type="entry name" value="TYPE 4 PREPILIN-LIKE PROTEINS LEADER PEPTIDE-PROCESSING ENZYME"/>
    <property type="match status" value="1"/>
</dbReference>
<dbReference type="RefSeq" id="WP_330154079.1">
    <property type="nucleotide sequence ID" value="NZ_JAUZMZ010000177.1"/>
</dbReference>
<sequence length="200" mass="19411">MDVVLCMLVGLVAGGGVGRVAGRLAGRAPAGGVCELLCAAGAAAAATAPTWQLALASAALMWWCVCASAVDLLVRRLPNVLTVGGAAVIVAAATTAGRAGPALVGAVLLAGPLLAAHLASPRSLGAGDVKLGLGLGAVAALGGAQVWTIAALVPPLLTGIAGFTLLVRQRMRHGPRVSGLVVPHGPSMCAATVLALFVVG</sequence>
<dbReference type="InterPro" id="IPR050882">
    <property type="entry name" value="Prepilin_peptidase/N-MTase"/>
</dbReference>
<protein>
    <submittedName>
        <fullName evidence="4">Prepilin peptidase</fullName>
        <ecNumber evidence="4">3.4.23.43</ecNumber>
    </submittedName>
</protein>
<evidence type="ECO:0000313" key="4">
    <source>
        <dbReference type="EMBL" id="MEE2034721.1"/>
    </source>
</evidence>
<feature type="transmembrane region" description="Helical" evidence="2">
    <location>
        <begin position="144"/>
        <end position="167"/>
    </location>
</feature>
<feature type="domain" description="Prepilin type IV endopeptidase peptidase" evidence="3">
    <location>
        <begin position="59"/>
        <end position="153"/>
    </location>
</feature>
<keyword evidence="2" id="KW-1133">Transmembrane helix</keyword>
<comment type="similarity">
    <text evidence="1">Belongs to the peptidase A24 family.</text>
</comment>
<dbReference type="GO" id="GO:0004190">
    <property type="term" value="F:aspartic-type endopeptidase activity"/>
    <property type="evidence" value="ECO:0007669"/>
    <property type="project" value="UniProtKB-EC"/>
</dbReference>
<keyword evidence="2" id="KW-0812">Transmembrane</keyword>
<dbReference type="Pfam" id="PF01478">
    <property type="entry name" value="Peptidase_A24"/>
    <property type="match status" value="1"/>
</dbReference>
<reference evidence="4 5" key="1">
    <citation type="submission" date="2023-08" db="EMBL/GenBank/DDBJ databases">
        <authorList>
            <person name="Girao M."/>
            <person name="Carvalho M.F."/>
        </authorList>
    </citation>
    <scope>NUCLEOTIDE SEQUENCE [LARGE SCALE GENOMIC DNA]</scope>
    <source>
        <strain evidence="4 5">CC-R104</strain>
    </source>
</reference>